<dbReference type="Proteomes" id="UP000198539">
    <property type="component" value="Unassembled WGS sequence"/>
</dbReference>
<sequence>MFRKILIANRGEIACRVMETARRMGVATVAVYSDADAGARHVAMADEAVHIGGPAPRDSYLRGDAIIAAAQATGAQAIHPGYGFLSENPEFVDAVTAAGLVFIGPSARAIRAMGLKDAAKALMVEAGVPVVPGYHGAGQDAALLAAEAAHIGYPVLIKAVAGGGGKGMRRVDAPEGFAEGLDSARAEARNAFGNDAVLVEKYIEKPRHIEVQVFGDGIDAVHLFERDCSLQRRHQKVIEEAPAPDMPDAVRAAMGAAAVRAAKAIGYSGAGTVEFIVDGAGGLRPDGFWFMEMNTRLQVEHPVTELVTGVDLVEWQLRVASGEGLPARQSDLVLSGHAFEARLYAEDVAAGFLPATGRLTHLRFPEGVRADSGVRAGDTISPWYDPMIAKVIVHGPTRAVALSRLAAALEHTQVAGTVTNLAFLAALARHEGFGMGDVDTGLIARDIDALTALPDPGPAQWCVAALHALGLAGAGAGGALSGFCLWQPLVQRVTLTQGGVARDVAVSTLGAGRFEVGLEGSVHAVAYGDAGLRVDGAKVAAVAVRAGDEVTVFDPAVMGGATVFSVVDPLARAGAAGGDDSVVLAPMPGLVRDVLVAPGDRVVAGTRLAVLEAMKMEHTLVAARDGTVAEVLAGPGTQVEAGAALILLAPEGAEAPEDGGDGAAAATASASVPAADPAP</sequence>
<evidence type="ECO:0000256" key="3">
    <source>
        <dbReference type="ARBA" id="ARBA00022741"/>
    </source>
</evidence>
<dbReference type="EMBL" id="FNOM01000006">
    <property type="protein sequence ID" value="SDX19737.1"/>
    <property type="molecule type" value="Genomic_DNA"/>
</dbReference>
<dbReference type="InterPro" id="IPR011054">
    <property type="entry name" value="Rudment_hybrid_motif"/>
</dbReference>
<dbReference type="Gene3D" id="2.40.50.100">
    <property type="match status" value="1"/>
</dbReference>
<evidence type="ECO:0000256" key="7">
    <source>
        <dbReference type="SAM" id="MobiDB-lite"/>
    </source>
</evidence>
<dbReference type="InterPro" id="IPR011764">
    <property type="entry name" value="Biotin_carboxylation_dom"/>
</dbReference>
<proteinExistence type="predicted"/>
<feature type="domain" description="ATP-grasp" evidence="9">
    <location>
        <begin position="120"/>
        <end position="321"/>
    </location>
</feature>
<dbReference type="InterPro" id="IPR050856">
    <property type="entry name" value="Biotin_carboxylase_complex"/>
</dbReference>
<dbReference type="Pfam" id="PF02786">
    <property type="entry name" value="CPSase_L_D2"/>
    <property type="match status" value="1"/>
</dbReference>
<dbReference type="Pfam" id="PF00364">
    <property type="entry name" value="Biotin_lipoyl"/>
    <property type="match status" value="1"/>
</dbReference>
<accession>A0A1H2ZQR3</accession>
<evidence type="ECO:0000313" key="11">
    <source>
        <dbReference type="EMBL" id="SDX19737.1"/>
    </source>
</evidence>
<dbReference type="Gene3D" id="3.30.470.20">
    <property type="entry name" value="ATP-grasp fold, B domain"/>
    <property type="match status" value="1"/>
</dbReference>
<gene>
    <name evidence="11" type="ORF">SAMN04488238_10632</name>
</gene>
<dbReference type="PROSITE" id="PS00867">
    <property type="entry name" value="CPSASE_2"/>
    <property type="match status" value="1"/>
</dbReference>
<protein>
    <submittedName>
        <fullName evidence="11">3-methylcrotonoyl-CoA carboxylase, alpha subunit</fullName>
    </submittedName>
</protein>
<dbReference type="Pfam" id="PF02785">
    <property type="entry name" value="Biotin_carb_C"/>
    <property type="match status" value="1"/>
</dbReference>
<keyword evidence="5" id="KW-0092">Biotin</keyword>
<feature type="region of interest" description="Disordered" evidence="7">
    <location>
        <begin position="652"/>
        <end position="679"/>
    </location>
</feature>
<dbReference type="AlphaFoldDB" id="A0A1H2ZQR3"/>
<dbReference type="PANTHER" id="PTHR18866:SF33">
    <property type="entry name" value="METHYLCROTONOYL-COA CARBOXYLASE SUBUNIT ALPHA, MITOCHONDRIAL-RELATED"/>
    <property type="match status" value="1"/>
</dbReference>
<evidence type="ECO:0000259" key="9">
    <source>
        <dbReference type="PROSITE" id="PS50975"/>
    </source>
</evidence>
<dbReference type="InterPro" id="IPR001882">
    <property type="entry name" value="Biotin_BS"/>
</dbReference>
<feature type="domain" description="Lipoyl-binding" evidence="8">
    <location>
        <begin position="570"/>
        <end position="649"/>
    </location>
</feature>
<dbReference type="RefSeq" id="WP_092889351.1">
    <property type="nucleotide sequence ID" value="NZ_CP061498.1"/>
</dbReference>
<dbReference type="SUPFAM" id="SSF52440">
    <property type="entry name" value="PreATP-grasp domain"/>
    <property type="match status" value="1"/>
</dbReference>
<name>A0A1H2ZQR3_9RHOB</name>
<dbReference type="PROSITE" id="PS50975">
    <property type="entry name" value="ATP_GRASP"/>
    <property type="match status" value="1"/>
</dbReference>
<dbReference type="OrthoDB" id="9763189at2"/>
<evidence type="ECO:0000259" key="8">
    <source>
        <dbReference type="PROSITE" id="PS50968"/>
    </source>
</evidence>
<evidence type="ECO:0000256" key="6">
    <source>
        <dbReference type="PROSITE-ProRule" id="PRU00409"/>
    </source>
</evidence>
<evidence type="ECO:0000256" key="2">
    <source>
        <dbReference type="ARBA" id="ARBA00022598"/>
    </source>
</evidence>
<dbReference type="InterPro" id="IPR005482">
    <property type="entry name" value="Biotin_COase_C"/>
</dbReference>
<dbReference type="FunFam" id="3.40.50.20:FF:000010">
    <property type="entry name" value="Propionyl-CoA carboxylase subunit alpha"/>
    <property type="match status" value="1"/>
</dbReference>
<dbReference type="CDD" id="cd06850">
    <property type="entry name" value="biotinyl_domain"/>
    <property type="match status" value="1"/>
</dbReference>
<dbReference type="GO" id="GO:0016874">
    <property type="term" value="F:ligase activity"/>
    <property type="evidence" value="ECO:0007669"/>
    <property type="project" value="UniProtKB-KW"/>
</dbReference>
<keyword evidence="2" id="KW-0436">Ligase</keyword>
<dbReference type="InterPro" id="IPR000089">
    <property type="entry name" value="Biotin_lipoyl"/>
</dbReference>
<dbReference type="STRING" id="564137.SAMN04488238_10632"/>
<evidence type="ECO:0000313" key="12">
    <source>
        <dbReference type="Proteomes" id="UP000198539"/>
    </source>
</evidence>
<dbReference type="PROSITE" id="PS00188">
    <property type="entry name" value="BIOTIN"/>
    <property type="match status" value="1"/>
</dbReference>
<dbReference type="PROSITE" id="PS50968">
    <property type="entry name" value="BIOTINYL_LIPOYL"/>
    <property type="match status" value="1"/>
</dbReference>
<dbReference type="InterPro" id="IPR016185">
    <property type="entry name" value="PreATP-grasp_dom_sf"/>
</dbReference>
<dbReference type="GO" id="GO:0046872">
    <property type="term" value="F:metal ion binding"/>
    <property type="evidence" value="ECO:0007669"/>
    <property type="project" value="InterPro"/>
</dbReference>
<dbReference type="Pfam" id="PF00289">
    <property type="entry name" value="Biotin_carb_N"/>
    <property type="match status" value="1"/>
</dbReference>
<keyword evidence="4 6" id="KW-0067">ATP-binding</keyword>
<dbReference type="SMART" id="SM00878">
    <property type="entry name" value="Biotin_carb_C"/>
    <property type="match status" value="1"/>
</dbReference>
<keyword evidence="12" id="KW-1185">Reference proteome</keyword>
<evidence type="ECO:0000256" key="1">
    <source>
        <dbReference type="ARBA" id="ARBA00001953"/>
    </source>
</evidence>
<comment type="cofactor">
    <cofactor evidence="1">
        <name>biotin</name>
        <dbReference type="ChEBI" id="CHEBI:57586"/>
    </cofactor>
</comment>
<evidence type="ECO:0000256" key="4">
    <source>
        <dbReference type="ARBA" id="ARBA00022840"/>
    </source>
</evidence>
<dbReference type="InterPro" id="IPR011761">
    <property type="entry name" value="ATP-grasp"/>
</dbReference>
<evidence type="ECO:0000259" key="10">
    <source>
        <dbReference type="PROSITE" id="PS50979"/>
    </source>
</evidence>
<reference evidence="11 12" key="1">
    <citation type="submission" date="2016-10" db="EMBL/GenBank/DDBJ databases">
        <authorList>
            <person name="de Groot N.N."/>
        </authorList>
    </citation>
    <scope>NUCLEOTIDE SEQUENCE [LARGE SCALE GENOMIC DNA]</scope>
    <source>
        <strain evidence="11 12">CGMCC 1.8894</strain>
    </source>
</reference>
<feature type="compositionally biased region" description="Low complexity" evidence="7">
    <location>
        <begin position="663"/>
        <end position="679"/>
    </location>
</feature>
<evidence type="ECO:0000256" key="5">
    <source>
        <dbReference type="ARBA" id="ARBA00023267"/>
    </source>
</evidence>
<dbReference type="FunFam" id="3.30.470.20:FF:000028">
    <property type="entry name" value="Methylcrotonoyl-CoA carboxylase subunit alpha, mitochondrial"/>
    <property type="match status" value="1"/>
</dbReference>
<dbReference type="PANTHER" id="PTHR18866">
    <property type="entry name" value="CARBOXYLASE:PYRUVATE/ACETYL-COA/PROPIONYL-COA CARBOXYLASE"/>
    <property type="match status" value="1"/>
</dbReference>
<dbReference type="InterPro" id="IPR005479">
    <property type="entry name" value="CPAse_ATP-bd"/>
</dbReference>
<dbReference type="GO" id="GO:0005524">
    <property type="term" value="F:ATP binding"/>
    <property type="evidence" value="ECO:0007669"/>
    <property type="project" value="UniProtKB-UniRule"/>
</dbReference>
<dbReference type="FunFam" id="3.30.1490.20:FF:000003">
    <property type="entry name" value="acetyl-CoA carboxylase isoform X1"/>
    <property type="match status" value="1"/>
</dbReference>
<feature type="domain" description="Biotin carboxylation" evidence="10">
    <location>
        <begin position="1"/>
        <end position="448"/>
    </location>
</feature>
<dbReference type="SUPFAM" id="SSF51230">
    <property type="entry name" value="Single hybrid motif"/>
    <property type="match status" value="1"/>
</dbReference>
<organism evidence="11 12">
    <name type="scientific">Roseicitreum antarcticum</name>
    <dbReference type="NCBI Taxonomy" id="564137"/>
    <lineage>
        <taxon>Bacteria</taxon>
        <taxon>Pseudomonadati</taxon>
        <taxon>Pseudomonadota</taxon>
        <taxon>Alphaproteobacteria</taxon>
        <taxon>Rhodobacterales</taxon>
        <taxon>Paracoccaceae</taxon>
        <taxon>Roseicitreum</taxon>
    </lineage>
</organism>
<dbReference type="InterPro" id="IPR011053">
    <property type="entry name" value="Single_hybrid_motif"/>
</dbReference>
<keyword evidence="3 6" id="KW-0547">Nucleotide-binding</keyword>
<dbReference type="PROSITE" id="PS50979">
    <property type="entry name" value="BC"/>
    <property type="match status" value="1"/>
</dbReference>
<dbReference type="InterPro" id="IPR005481">
    <property type="entry name" value="BC-like_N"/>
</dbReference>
<dbReference type="SUPFAM" id="SSF56059">
    <property type="entry name" value="Glutathione synthetase ATP-binding domain-like"/>
    <property type="match status" value="1"/>
</dbReference>
<dbReference type="SUPFAM" id="SSF51246">
    <property type="entry name" value="Rudiment single hybrid motif"/>
    <property type="match status" value="1"/>
</dbReference>